<evidence type="ECO:0000313" key="3">
    <source>
        <dbReference type="Proteomes" id="UP001201549"/>
    </source>
</evidence>
<accession>A0ABT2FFG0</accession>
<dbReference type="EMBL" id="JAKOGG010000001">
    <property type="protein sequence ID" value="MCS4554936.1"/>
    <property type="molecule type" value="Genomic_DNA"/>
</dbReference>
<gene>
    <name evidence="2" type="ORF">L9G74_00615</name>
</gene>
<dbReference type="RefSeq" id="WP_238894272.1">
    <property type="nucleotide sequence ID" value="NZ_JAKOGG010000001.1"/>
</dbReference>
<comment type="caution">
    <text evidence="2">The sequence shown here is derived from an EMBL/GenBank/DDBJ whole genome shotgun (WGS) entry which is preliminary data.</text>
</comment>
<keyword evidence="1" id="KW-0472">Membrane</keyword>
<keyword evidence="1" id="KW-1133">Transmembrane helix</keyword>
<keyword evidence="3" id="KW-1185">Reference proteome</keyword>
<keyword evidence="1" id="KW-0812">Transmembrane</keyword>
<sequence>MNYVEIYITLSSVLVAVLLGLRQFRRQQLVQYVQHHYRRTAQQIYQQQPDGELHRLLLESIHHGELAHSADQHLGQLAWQLRCLSCLPILVLVIGFAIVAMLQA</sequence>
<reference evidence="2 3" key="1">
    <citation type="submission" date="2022-02" db="EMBL/GenBank/DDBJ databases">
        <authorList>
            <person name="Zhuang L."/>
        </authorList>
    </citation>
    <scope>NUCLEOTIDE SEQUENCE [LARGE SCALE GENOMIC DNA]</scope>
    <source>
        <strain evidence="2 3">C32</strain>
    </source>
</reference>
<organism evidence="2 3">
    <name type="scientific">Shewanella electrica</name>
    <dbReference type="NCBI Taxonomy" id="515560"/>
    <lineage>
        <taxon>Bacteria</taxon>
        <taxon>Pseudomonadati</taxon>
        <taxon>Pseudomonadota</taxon>
        <taxon>Gammaproteobacteria</taxon>
        <taxon>Alteromonadales</taxon>
        <taxon>Shewanellaceae</taxon>
        <taxon>Shewanella</taxon>
    </lineage>
</organism>
<name>A0ABT2FFG0_9GAMM</name>
<evidence type="ECO:0000313" key="2">
    <source>
        <dbReference type="EMBL" id="MCS4554936.1"/>
    </source>
</evidence>
<feature type="transmembrane region" description="Helical" evidence="1">
    <location>
        <begin position="6"/>
        <end position="24"/>
    </location>
</feature>
<feature type="transmembrane region" description="Helical" evidence="1">
    <location>
        <begin position="83"/>
        <end position="102"/>
    </location>
</feature>
<evidence type="ECO:0000256" key="1">
    <source>
        <dbReference type="SAM" id="Phobius"/>
    </source>
</evidence>
<reference evidence="3" key="2">
    <citation type="submission" date="2023-07" db="EMBL/GenBank/DDBJ databases">
        <title>Shewanella mangrovi sp. nov., an acetaldehyde- degrading bacterium isolated from mangrove sediment.</title>
        <authorList>
            <person name="Liu Y."/>
        </authorList>
    </citation>
    <scope>NUCLEOTIDE SEQUENCE [LARGE SCALE GENOMIC DNA]</scope>
    <source>
        <strain evidence="3">C32</strain>
    </source>
</reference>
<proteinExistence type="predicted"/>
<protein>
    <submittedName>
        <fullName evidence="2">Uncharacterized protein</fullName>
    </submittedName>
</protein>
<dbReference type="Proteomes" id="UP001201549">
    <property type="component" value="Unassembled WGS sequence"/>
</dbReference>